<comment type="caution">
    <text evidence="6">The sequence shown here is derived from an EMBL/GenBank/DDBJ whole genome shotgun (WGS) entry which is preliminary data.</text>
</comment>
<feature type="domain" description="TPPC8 first Ig-like" evidence="4">
    <location>
        <begin position="700"/>
        <end position="899"/>
    </location>
</feature>
<dbReference type="Proteomes" id="UP001359485">
    <property type="component" value="Unassembled WGS sequence"/>
</dbReference>
<feature type="compositionally biased region" description="Polar residues" evidence="1">
    <location>
        <begin position="250"/>
        <end position="266"/>
    </location>
</feature>
<organism evidence="6 7">
    <name type="scientific">Polyplax serrata</name>
    <name type="common">Common mouse louse</name>
    <dbReference type="NCBI Taxonomy" id="468196"/>
    <lineage>
        <taxon>Eukaryota</taxon>
        <taxon>Metazoa</taxon>
        <taxon>Ecdysozoa</taxon>
        <taxon>Arthropoda</taxon>
        <taxon>Hexapoda</taxon>
        <taxon>Insecta</taxon>
        <taxon>Pterygota</taxon>
        <taxon>Neoptera</taxon>
        <taxon>Paraneoptera</taxon>
        <taxon>Psocodea</taxon>
        <taxon>Troctomorpha</taxon>
        <taxon>Phthiraptera</taxon>
        <taxon>Anoplura</taxon>
        <taxon>Polyplacidae</taxon>
        <taxon>Polyplax</taxon>
    </lineage>
</organism>
<reference evidence="6 7" key="1">
    <citation type="submission" date="2023-09" db="EMBL/GenBank/DDBJ databases">
        <title>Genomes of two closely related lineages of the louse Polyplax serrata with different host specificities.</title>
        <authorList>
            <person name="Martinu J."/>
            <person name="Tarabai H."/>
            <person name="Stefka J."/>
            <person name="Hypsa V."/>
        </authorList>
    </citation>
    <scope>NUCLEOTIDE SEQUENCE [LARGE SCALE GENOMIC DNA]</scope>
    <source>
        <strain evidence="6">98ZLc_SE</strain>
    </source>
</reference>
<evidence type="ECO:0000259" key="4">
    <source>
        <dbReference type="Pfam" id="PF24545"/>
    </source>
</evidence>
<dbReference type="Pfam" id="PF24544">
    <property type="entry name" value="Ig_TPPC8_2nd"/>
    <property type="match status" value="1"/>
</dbReference>
<dbReference type="Pfam" id="PF24545">
    <property type="entry name" value="Ig_TPPC8_1st"/>
    <property type="match status" value="1"/>
</dbReference>
<dbReference type="InterPro" id="IPR057651">
    <property type="entry name" value="Ig_TPPC8_C"/>
</dbReference>
<dbReference type="Pfam" id="PF24542">
    <property type="entry name" value="Ig_TPPC8_C"/>
    <property type="match status" value="1"/>
</dbReference>
<feature type="domain" description="TPPC8 third Ig-like" evidence="5">
    <location>
        <begin position="1034"/>
        <end position="1196"/>
    </location>
</feature>
<gene>
    <name evidence="6" type="ORF">RUM44_011391</name>
</gene>
<accession>A0ABR1APW2</accession>
<evidence type="ECO:0000313" key="6">
    <source>
        <dbReference type="EMBL" id="KAK6624532.1"/>
    </source>
</evidence>
<protein>
    <recommendedName>
        <fullName evidence="8">Trafficking protein particle complex subunit 8</fullName>
    </recommendedName>
</protein>
<dbReference type="InterPro" id="IPR024420">
    <property type="entry name" value="TRAPP_III_complex_Trs85"/>
</dbReference>
<dbReference type="InterPro" id="IPR058541">
    <property type="entry name" value="Ig_TPPC8_1st"/>
</dbReference>
<dbReference type="Pfam" id="PF12739">
    <property type="entry name" value="TRAPPC-Trs85"/>
    <property type="match status" value="1"/>
</dbReference>
<feature type="domain" description="TPPC8 C-terminal Ig-like" evidence="2">
    <location>
        <begin position="1248"/>
        <end position="1356"/>
    </location>
</feature>
<evidence type="ECO:0000256" key="1">
    <source>
        <dbReference type="SAM" id="MobiDB-lite"/>
    </source>
</evidence>
<evidence type="ECO:0000259" key="3">
    <source>
        <dbReference type="Pfam" id="PF24544"/>
    </source>
</evidence>
<evidence type="ECO:0000259" key="2">
    <source>
        <dbReference type="Pfam" id="PF24542"/>
    </source>
</evidence>
<evidence type="ECO:0008006" key="8">
    <source>
        <dbReference type="Google" id="ProtNLM"/>
    </source>
</evidence>
<evidence type="ECO:0000259" key="5">
    <source>
        <dbReference type="Pfam" id="PF24546"/>
    </source>
</evidence>
<keyword evidence="7" id="KW-1185">Reference proteome</keyword>
<dbReference type="InterPro" id="IPR058538">
    <property type="entry name" value="Ig_TPPC8_2nd"/>
</dbReference>
<dbReference type="Pfam" id="PF24546">
    <property type="entry name" value="Ig_TPPC8_3rd"/>
    <property type="match status" value="1"/>
</dbReference>
<sequence length="1385" mass="155123">MLQTDPFSYVQRSFPPVVGCLTSSSVEQICQKNNLSFVEMVRPFCLSEVDHRLRDPSGNDHPLQKLLICIQDAKDRPPQSTLAKKILNESVNISCENIKKVTIGHLTLDVPAECPWFQSWTNTFLQVQFPSDHEFTKHLLGCLLVTSSVDPPETLQLLLQSLQQMQAIGPNRLSRWFMPNIFKFYVLVHDSKDGNKAKALNFFNSLKTAYGPENCYFLEINSQQNDAESTIPDYWSSYISKKSVELDGSDQGSSPRTPAELNSISGMPSSIATETELSSRGKDLSDVGQEVSEPSVAVVIHPLSPDVGSMSYNPLITDQSQSNELPKIVNVNVWNNYHNNLQFGACLSNSDIESIKSLVKHLALEVLIPHVEKQIFQLSDLVSNKKGMSRSLLSATKRLFGTTKPGSPSSAPLNSVIYAHDAPELYYRRLGDLYFMFTNYSLAFQAYHSAKRDFGADQAWIYYAGALEMAALSSFMQGEVTKKAIDYMEEAILIYLNSCKLPQFATRATLLSTPFLKERHMYGEAAKQLIRMASEDSDLRSALLLEQASYCFLYSTKPSMSRKYAFHMVLAGHRFSKGGQKKHALRCYKQAFQLYKDKGWSLAEDHIHFTVGKLAGHLKLLCEGSASLASLLSSGSKQTPPQQETYLREYLQMIQQLNADESSKGVAILPLPIVEDNNILVLVSTSRSTLVRAFEPDSPADSVRWSRMEELAMTESQGPPMIFRPTIHLFSKKTINTNNPVIVINESINVQVSLRNPLQIVLPLLRVQLLWNFTGEDGQTTSNEFPNETLNSLVKSDVIECIQLDPSTTRQVTLSLVPVRPGQIDILGMIFSLTNSSNPPTSDNNQQDSSIEVSGKQIFVVRGPKLKRKSSKNEASFEKDKRLEIKVVKSAPFLKLSMETNILPDMLCGEIQEATIKLVNEGNSHLKNLFVVTSSPHLVCFPKNFIEKEKTITEPVIDDVNGCEYTTSSDKNNTFSVTKICLENDTLLSGQEMFVSLWVRAPDRNGPNTIDLLFYYENAESDPGLGHRVSRCSIKIYVHQSIQFSAAASRSTLCENKDTMNINVTVQNLNETSDPIATEISLAQISLASPKWTLHEKAIFSTEMKLKSQERYYLLIRAIRSSSEDKSVTNVCFDDKSLPSGSEQPFYDFYKWDALNEKEKENSMDLFNLPLYLRWVAKIICSNAKPRFVIGQSFVCLNQLGITKFWPLESRDDILKTDSGETLKIFGPERPLKPNKKGLKSVQLENALSYSLLHERNVTHSFRQSRICCVSMKLMLRNCVDFPVRVVVNSPGSKFSRPVVSKTQLYTPHSSSIFSWTSRSNSHLRLEAHEQASVLLTAVFSAPGTYDLGSRLSVAAAPDGDEDYVNQVCRVQSAIVILGISPELS</sequence>
<name>A0ABR1APW2_POLSC</name>
<feature type="region of interest" description="Disordered" evidence="1">
    <location>
        <begin position="246"/>
        <end position="266"/>
    </location>
</feature>
<evidence type="ECO:0000313" key="7">
    <source>
        <dbReference type="Proteomes" id="UP001359485"/>
    </source>
</evidence>
<dbReference type="EMBL" id="JAWJWF010000046">
    <property type="protein sequence ID" value="KAK6624532.1"/>
    <property type="molecule type" value="Genomic_DNA"/>
</dbReference>
<dbReference type="InterPro" id="IPR058540">
    <property type="entry name" value="Ig_TPPC8_3rd"/>
</dbReference>
<feature type="domain" description="TPPC8 second Ig-like" evidence="3">
    <location>
        <begin position="908"/>
        <end position="1029"/>
    </location>
</feature>
<dbReference type="PANTHER" id="PTHR12975:SF6">
    <property type="entry name" value="TRAFFICKING PROTEIN PARTICLE COMPLEX SUBUNIT 8"/>
    <property type="match status" value="1"/>
</dbReference>
<dbReference type="PANTHER" id="PTHR12975">
    <property type="entry name" value="TRANSPORT PROTEIN TRAPP"/>
    <property type="match status" value="1"/>
</dbReference>
<proteinExistence type="predicted"/>